<reference evidence="1" key="1">
    <citation type="submission" date="2021-06" db="EMBL/GenBank/DDBJ databases">
        <authorList>
            <person name="Kallberg Y."/>
            <person name="Tangrot J."/>
            <person name="Rosling A."/>
        </authorList>
    </citation>
    <scope>NUCLEOTIDE SEQUENCE</scope>
    <source>
        <strain evidence="1">MA453B</strain>
    </source>
</reference>
<dbReference type="AlphaFoldDB" id="A0A9N9KG52"/>
<organism evidence="1 2">
    <name type="scientific">Dentiscutata erythropus</name>
    <dbReference type="NCBI Taxonomy" id="1348616"/>
    <lineage>
        <taxon>Eukaryota</taxon>
        <taxon>Fungi</taxon>
        <taxon>Fungi incertae sedis</taxon>
        <taxon>Mucoromycota</taxon>
        <taxon>Glomeromycotina</taxon>
        <taxon>Glomeromycetes</taxon>
        <taxon>Diversisporales</taxon>
        <taxon>Gigasporaceae</taxon>
        <taxon>Dentiscutata</taxon>
    </lineage>
</organism>
<dbReference type="Proteomes" id="UP000789405">
    <property type="component" value="Unassembled WGS sequence"/>
</dbReference>
<name>A0A9N9KG52_9GLOM</name>
<comment type="caution">
    <text evidence="1">The sequence shown here is derived from an EMBL/GenBank/DDBJ whole genome shotgun (WGS) entry which is preliminary data.</text>
</comment>
<gene>
    <name evidence="1" type="ORF">DERYTH_LOCUS28159</name>
</gene>
<evidence type="ECO:0000313" key="2">
    <source>
        <dbReference type="Proteomes" id="UP000789405"/>
    </source>
</evidence>
<dbReference type="EMBL" id="CAJVPY010068557">
    <property type="protein sequence ID" value="CAG8826767.1"/>
    <property type="molecule type" value="Genomic_DNA"/>
</dbReference>
<evidence type="ECO:0000313" key="1">
    <source>
        <dbReference type="EMBL" id="CAG8826767.1"/>
    </source>
</evidence>
<keyword evidence="2" id="KW-1185">Reference proteome</keyword>
<protein>
    <submittedName>
        <fullName evidence="1">3292_t:CDS:1</fullName>
    </submittedName>
</protein>
<accession>A0A9N9KG52</accession>
<feature type="non-terminal residue" evidence="1">
    <location>
        <position position="47"/>
    </location>
</feature>
<proteinExistence type="predicted"/>
<feature type="non-terminal residue" evidence="1">
    <location>
        <position position="1"/>
    </location>
</feature>
<sequence>VEGETLIVEVSVSVVGDAVMVIMETEVTVVVSMTVVTVESEERFQKK</sequence>